<evidence type="ECO:0000256" key="1">
    <source>
        <dbReference type="ARBA" id="ARBA00004123"/>
    </source>
</evidence>
<dbReference type="InterPro" id="IPR000504">
    <property type="entry name" value="RRM_dom"/>
</dbReference>
<gene>
    <name evidence="6" type="ORF">g.38035</name>
</gene>
<dbReference type="EMBL" id="GEDC01014638">
    <property type="protein sequence ID" value="JAS22660.1"/>
    <property type="molecule type" value="Transcribed_RNA"/>
</dbReference>
<evidence type="ECO:0000256" key="4">
    <source>
        <dbReference type="PROSITE-ProRule" id="PRU00176"/>
    </source>
</evidence>
<dbReference type="PROSITE" id="PS50102">
    <property type="entry name" value="RRM"/>
    <property type="match status" value="1"/>
</dbReference>
<dbReference type="GO" id="GO:0003723">
    <property type="term" value="F:RNA binding"/>
    <property type="evidence" value="ECO:0007669"/>
    <property type="project" value="UniProtKB-UniRule"/>
</dbReference>
<comment type="subcellular location">
    <subcellularLocation>
        <location evidence="1">Nucleus</location>
    </subcellularLocation>
</comment>
<dbReference type="Pfam" id="PF00076">
    <property type="entry name" value="RRM_1"/>
    <property type="match status" value="1"/>
</dbReference>
<dbReference type="GO" id="GO:0000785">
    <property type="term" value="C:chromatin"/>
    <property type="evidence" value="ECO:0007669"/>
    <property type="project" value="TreeGrafter"/>
</dbReference>
<dbReference type="InterPro" id="IPR012677">
    <property type="entry name" value="Nucleotide-bd_a/b_plait_sf"/>
</dbReference>
<dbReference type="PANTHER" id="PTHR48033:SF10">
    <property type="entry name" value="RNA-BINDING PROTEIN SQUID"/>
    <property type="match status" value="1"/>
</dbReference>
<name>A0A1B6DAL4_9HEMI</name>
<dbReference type="InterPro" id="IPR035979">
    <property type="entry name" value="RBD_domain_sf"/>
</dbReference>
<dbReference type="GO" id="GO:0010468">
    <property type="term" value="P:regulation of gene expression"/>
    <property type="evidence" value="ECO:0007669"/>
    <property type="project" value="TreeGrafter"/>
</dbReference>
<dbReference type="GO" id="GO:0005654">
    <property type="term" value="C:nucleoplasm"/>
    <property type="evidence" value="ECO:0007669"/>
    <property type="project" value="TreeGrafter"/>
</dbReference>
<evidence type="ECO:0000256" key="2">
    <source>
        <dbReference type="ARBA" id="ARBA00022884"/>
    </source>
</evidence>
<keyword evidence="2 4" id="KW-0694">RNA-binding</keyword>
<dbReference type="SMART" id="SM00360">
    <property type="entry name" value="RRM"/>
    <property type="match status" value="1"/>
</dbReference>
<evidence type="ECO:0000256" key="3">
    <source>
        <dbReference type="ARBA" id="ARBA00023242"/>
    </source>
</evidence>
<organism evidence="6">
    <name type="scientific">Clastoptera arizonana</name>
    <name type="common">Arizona spittle bug</name>
    <dbReference type="NCBI Taxonomy" id="38151"/>
    <lineage>
        <taxon>Eukaryota</taxon>
        <taxon>Metazoa</taxon>
        <taxon>Ecdysozoa</taxon>
        <taxon>Arthropoda</taxon>
        <taxon>Hexapoda</taxon>
        <taxon>Insecta</taxon>
        <taxon>Pterygota</taxon>
        <taxon>Neoptera</taxon>
        <taxon>Paraneoptera</taxon>
        <taxon>Hemiptera</taxon>
        <taxon>Auchenorrhyncha</taxon>
        <taxon>Cercopoidea</taxon>
        <taxon>Clastopteridae</taxon>
        <taxon>Clastoptera</taxon>
    </lineage>
</organism>
<evidence type="ECO:0000259" key="5">
    <source>
        <dbReference type="PROSITE" id="PS50102"/>
    </source>
</evidence>
<reference evidence="6" key="1">
    <citation type="submission" date="2015-12" db="EMBL/GenBank/DDBJ databases">
        <title>De novo transcriptome assembly of four potential Pierce s Disease insect vectors from Arizona vineyards.</title>
        <authorList>
            <person name="Tassone E.E."/>
        </authorList>
    </citation>
    <scope>NUCLEOTIDE SEQUENCE</scope>
</reference>
<dbReference type="Gene3D" id="3.30.70.330">
    <property type="match status" value="1"/>
</dbReference>
<protein>
    <recommendedName>
        <fullName evidence="5">RRM domain-containing protein</fullName>
    </recommendedName>
</protein>
<evidence type="ECO:0000313" key="6">
    <source>
        <dbReference type="EMBL" id="JAS22660.1"/>
    </source>
</evidence>
<proteinExistence type="predicted"/>
<dbReference type="AlphaFoldDB" id="A0A1B6DAL4"/>
<dbReference type="SUPFAM" id="SSF54928">
    <property type="entry name" value="RNA-binding domain, RBD"/>
    <property type="match status" value="1"/>
</dbReference>
<feature type="domain" description="RRM" evidence="5">
    <location>
        <begin position="19"/>
        <end position="103"/>
    </location>
</feature>
<accession>A0A1B6DAL4</accession>
<keyword evidence="3" id="KW-0539">Nucleus</keyword>
<dbReference type="PANTHER" id="PTHR48033">
    <property type="entry name" value="RNA-BINDING (RRM/RBD/RNP MOTIFS) FAMILY PROTEIN"/>
    <property type="match status" value="1"/>
</dbReference>
<sequence length="103" mass="11248">MAVQPNGISSITPGLADERKLFVGGTGRNITDKELSDYFGKYGEIESITIKNDPVTGMSRGFAFILFKNAKTVDDLLAAGDHYIGNKKVDPKRVTKKTIPVKM</sequence>